<dbReference type="InterPro" id="IPR023296">
    <property type="entry name" value="Glyco_hydro_beta-prop_sf"/>
</dbReference>
<dbReference type="InterPro" id="IPR013189">
    <property type="entry name" value="Glyco_hydro_32_C"/>
</dbReference>
<dbReference type="Gene3D" id="2.60.120.560">
    <property type="entry name" value="Exo-inulinase, domain 1"/>
    <property type="match status" value="1"/>
</dbReference>
<evidence type="ECO:0000256" key="3">
    <source>
        <dbReference type="ARBA" id="ARBA00022801"/>
    </source>
</evidence>
<dbReference type="SUPFAM" id="SSF75005">
    <property type="entry name" value="Arabinanase/levansucrase/invertase"/>
    <property type="match status" value="1"/>
</dbReference>
<name>A0ABT2ERV1_9BACT</name>
<comment type="similarity">
    <text evidence="1 5">Belongs to the glycosyl hydrolase 32 family.</text>
</comment>
<proteinExistence type="inferred from homology"/>
<evidence type="ECO:0000259" key="6">
    <source>
        <dbReference type="Pfam" id="PF00251"/>
    </source>
</evidence>
<evidence type="ECO:0000256" key="2">
    <source>
        <dbReference type="ARBA" id="ARBA00012758"/>
    </source>
</evidence>
<evidence type="ECO:0000256" key="1">
    <source>
        <dbReference type="ARBA" id="ARBA00009902"/>
    </source>
</evidence>
<protein>
    <recommendedName>
        <fullName evidence="2">beta-fructofuranosidase</fullName>
        <ecNumber evidence="2">3.2.1.26</ecNumber>
    </recommendedName>
</protein>
<dbReference type="Pfam" id="PF00251">
    <property type="entry name" value="Glyco_hydro_32N"/>
    <property type="match status" value="1"/>
</dbReference>
<dbReference type="InterPro" id="IPR051214">
    <property type="entry name" value="GH32_Enzymes"/>
</dbReference>
<keyword evidence="3 5" id="KW-0378">Hydrolase</keyword>
<feature type="domain" description="Glycosyl hydrolase family 32 N-terminal" evidence="6">
    <location>
        <begin position="4"/>
        <end position="283"/>
    </location>
</feature>
<dbReference type="GO" id="GO:0004564">
    <property type="term" value="F:beta-fructofuranosidase activity"/>
    <property type="evidence" value="ECO:0007669"/>
    <property type="project" value="UniProtKB-EC"/>
</dbReference>
<dbReference type="RefSeq" id="WP_259100577.1">
    <property type="nucleotide sequence ID" value="NZ_CP130454.1"/>
</dbReference>
<dbReference type="SUPFAM" id="SSF49899">
    <property type="entry name" value="Concanavalin A-like lectins/glucanases"/>
    <property type="match status" value="1"/>
</dbReference>
<dbReference type="InterPro" id="IPR001362">
    <property type="entry name" value="Glyco_hydro_32"/>
</dbReference>
<dbReference type="PANTHER" id="PTHR43101">
    <property type="entry name" value="BETA-FRUCTOSIDASE"/>
    <property type="match status" value="1"/>
</dbReference>
<dbReference type="InterPro" id="IPR013320">
    <property type="entry name" value="ConA-like_dom_sf"/>
</dbReference>
<sequence>MMLHFRPQGRWIGDLIPFFWRGEYHLFYLPRAPEGRHCWGHIVSLNLLDWEELPDAIEPSNDPNAPDAVGCWTGSVIEHEGTFHCFYTGFNPRNPYPQTICHATSDDLIHWRKDPANPVVVPDERWYEPQDWRDPFVFFNPEAGEFWMLICARDKGVAFERRGCVALATSRDLQIWQVQEPLWSGSICWAAECPDMFRLKNRWFLVYSHGITRYRWSEKLDGIWFASFPDTFDTEFVAAAKTLFDGKRQILFGWIGTLEGESDFGHRQWGGNMALPRELVPQPDGRLFVKLPEEFVKWHLENSSPLQLKDCEPLCGTWTVERTTAVADSFSGVSVLRCGVPDDFFLSATVEPQGEAVEFGFLLRMQDGKGHKLIVDKSKIALMRWSSWGDVEPKVSRPISWSGNERLKVHLIVHGSIVEIFVGDTVSLACRIYDPPAGWFGLYAVNGKVRFHDVTVAPLQPLS</sequence>
<organism evidence="8 9">
    <name type="scientific">Candidatus Fervidibacter sacchari</name>
    <dbReference type="NCBI Taxonomy" id="1448929"/>
    <lineage>
        <taxon>Bacteria</taxon>
        <taxon>Candidatus Fervidibacterota</taxon>
        <taxon>Candidatus Fervidibacter</taxon>
    </lineage>
</organism>
<dbReference type="SMART" id="SM00640">
    <property type="entry name" value="Glyco_32"/>
    <property type="match status" value="1"/>
</dbReference>
<dbReference type="EC" id="3.2.1.26" evidence="2"/>
<evidence type="ECO:0000259" key="7">
    <source>
        <dbReference type="Pfam" id="PF08244"/>
    </source>
</evidence>
<accession>A0ABT2ERV1</accession>
<dbReference type="EMBL" id="JANUCP010000006">
    <property type="protein sequence ID" value="MCS3920652.1"/>
    <property type="molecule type" value="Genomic_DNA"/>
</dbReference>
<reference evidence="8 9" key="1">
    <citation type="submission" date="2022-08" db="EMBL/GenBank/DDBJ databases">
        <title>Bacterial and archaeal communities from various locations to study Microbial Dark Matter (Phase II).</title>
        <authorList>
            <person name="Stepanauskas R."/>
        </authorList>
    </citation>
    <scope>NUCLEOTIDE SEQUENCE [LARGE SCALE GENOMIC DNA]</scope>
    <source>
        <strain evidence="8 9">PD1</strain>
    </source>
</reference>
<evidence type="ECO:0000256" key="5">
    <source>
        <dbReference type="RuleBase" id="RU362110"/>
    </source>
</evidence>
<dbReference type="InterPro" id="IPR013148">
    <property type="entry name" value="Glyco_hydro_32_N"/>
</dbReference>
<dbReference type="Pfam" id="PF08244">
    <property type="entry name" value="Glyco_hydro_32C"/>
    <property type="match status" value="1"/>
</dbReference>
<dbReference type="Gene3D" id="2.115.10.20">
    <property type="entry name" value="Glycosyl hydrolase domain, family 43"/>
    <property type="match status" value="1"/>
</dbReference>
<evidence type="ECO:0000313" key="9">
    <source>
        <dbReference type="Proteomes" id="UP001204798"/>
    </source>
</evidence>
<comment type="caution">
    <text evidence="8">The sequence shown here is derived from an EMBL/GenBank/DDBJ whole genome shotgun (WGS) entry which is preliminary data.</text>
</comment>
<gene>
    <name evidence="8" type="ORF">M2350_003087</name>
</gene>
<evidence type="ECO:0000313" key="8">
    <source>
        <dbReference type="EMBL" id="MCS3920652.1"/>
    </source>
</evidence>
<dbReference type="PANTHER" id="PTHR43101:SF1">
    <property type="entry name" value="BETA-FRUCTOSIDASE"/>
    <property type="match status" value="1"/>
</dbReference>
<dbReference type="CDD" id="cd08995">
    <property type="entry name" value="GH32_EcAec43-like"/>
    <property type="match status" value="1"/>
</dbReference>
<evidence type="ECO:0000256" key="4">
    <source>
        <dbReference type="ARBA" id="ARBA00023295"/>
    </source>
</evidence>
<feature type="domain" description="Glycosyl hydrolase family 32 C-terminal" evidence="7">
    <location>
        <begin position="348"/>
        <end position="457"/>
    </location>
</feature>
<keyword evidence="4 5" id="KW-0326">Glycosidase</keyword>
<keyword evidence="9" id="KW-1185">Reference proteome</keyword>
<dbReference type="Proteomes" id="UP001204798">
    <property type="component" value="Unassembled WGS sequence"/>
</dbReference>